<dbReference type="SUPFAM" id="SSF48726">
    <property type="entry name" value="Immunoglobulin"/>
    <property type="match status" value="1"/>
</dbReference>
<accession>A0A443R9P1</accession>
<name>A0A443R9P1_9ACAR</name>
<feature type="non-terminal residue" evidence="2">
    <location>
        <position position="68"/>
    </location>
</feature>
<dbReference type="PROSITE" id="PS50835">
    <property type="entry name" value="IG_LIKE"/>
    <property type="match status" value="1"/>
</dbReference>
<sequence length="68" mass="7354">QLTYRIVFAVSAGSERKGPIFLREPPHRIDFSNSTGAIVPCIASGTPNPQVTWYTRGGLPISEVAGLR</sequence>
<dbReference type="InterPro" id="IPR013783">
    <property type="entry name" value="Ig-like_fold"/>
</dbReference>
<dbReference type="EMBL" id="NCKU01001497">
    <property type="protein sequence ID" value="RWS11984.1"/>
    <property type="molecule type" value="Genomic_DNA"/>
</dbReference>
<reference evidence="2 3" key="1">
    <citation type="journal article" date="2018" name="Gigascience">
        <title>Genomes of trombidid mites reveal novel predicted allergens and laterally-transferred genes associated with secondary metabolism.</title>
        <authorList>
            <person name="Dong X."/>
            <person name="Chaisiri K."/>
            <person name="Xia D."/>
            <person name="Armstrong S.D."/>
            <person name="Fang Y."/>
            <person name="Donnelly M.J."/>
            <person name="Kadowaki T."/>
            <person name="McGarry J.W."/>
            <person name="Darby A.C."/>
            <person name="Makepeace B.L."/>
        </authorList>
    </citation>
    <scope>NUCLEOTIDE SEQUENCE [LARGE SCALE GENOMIC DNA]</scope>
    <source>
        <strain evidence="2">UoL-WK</strain>
    </source>
</reference>
<evidence type="ECO:0000313" key="3">
    <source>
        <dbReference type="Proteomes" id="UP000285301"/>
    </source>
</evidence>
<evidence type="ECO:0000313" key="2">
    <source>
        <dbReference type="EMBL" id="RWS11984.1"/>
    </source>
</evidence>
<gene>
    <name evidence="2" type="ORF">B4U79_01116</name>
</gene>
<dbReference type="InterPro" id="IPR007110">
    <property type="entry name" value="Ig-like_dom"/>
</dbReference>
<comment type="caution">
    <text evidence="2">The sequence shown here is derived from an EMBL/GenBank/DDBJ whole genome shotgun (WGS) entry which is preliminary data.</text>
</comment>
<organism evidence="2 3">
    <name type="scientific">Dinothrombium tinctorium</name>
    <dbReference type="NCBI Taxonomy" id="1965070"/>
    <lineage>
        <taxon>Eukaryota</taxon>
        <taxon>Metazoa</taxon>
        <taxon>Ecdysozoa</taxon>
        <taxon>Arthropoda</taxon>
        <taxon>Chelicerata</taxon>
        <taxon>Arachnida</taxon>
        <taxon>Acari</taxon>
        <taxon>Acariformes</taxon>
        <taxon>Trombidiformes</taxon>
        <taxon>Prostigmata</taxon>
        <taxon>Anystina</taxon>
        <taxon>Parasitengona</taxon>
        <taxon>Trombidioidea</taxon>
        <taxon>Trombidiidae</taxon>
        <taxon>Dinothrombium</taxon>
    </lineage>
</organism>
<dbReference type="Proteomes" id="UP000285301">
    <property type="component" value="Unassembled WGS sequence"/>
</dbReference>
<evidence type="ECO:0000259" key="1">
    <source>
        <dbReference type="PROSITE" id="PS50835"/>
    </source>
</evidence>
<dbReference type="AlphaFoldDB" id="A0A443R9P1"/>
<protein>
    <recommendedName>
        <fullName evidence="1">Ig-like domain-containing protein</fullName>
    </recommendedName>
</protein>
<dbReference type="OrthoDB" id="5969272at2759"/>
<dbReference type="STRING" id="1965070.A0A443R9P1"/>
<keyword evidence="3" id="KW-1185">Reference proteome</keyword>
<proteinExistence type="predicted"/>
<feature type="non-terminal residue" evidence="2">
    <location>
        <position position="1"/>
    </location>
</feature>
<dbReference type="InterPro" id="IPR036179">
    <property type="entry name" value="Ig-like_dom_sf"/>
</dbReference>
<dbReference type="Gene3D" id="2.60.40.10">
    <property type="entry name" value="Immunoglobulins"/>
    <property type="match status" value="1"/>
</dbReference>
<feature type="domain" description="Ig-like" evidence="1">
    <location>
        <begin position="19"/>
        <end position="68"/>
    </location>
</feature>